<dbReference type="Proteomes" id="UP000886812">
    <property type="component" value="Unassembled WGS sequence"/>
</dbReference>
<dbReference type="AlphaFoldDB" id="A0A9D1NI75"/>
<dbReference type="InterPro" id="IPR003526">
    <property type="entry name" value="MECDP_synthase"/>
</dbReference>
<dbReference type="SUPFAM" id="SSF69765">
    <property type="entry name" value="IpsF-like"/>
    <property type="match status" value="1"/>
</dbReference>
<evidence type="ECO:0000259" key="2">
    <source>
        <dbReference type="Pfam" id="PF02542"/>
    </source>
</evidence>
<feature type="non-terminal residue" evidence="3">
    <location>
        <position position="1"/>
    </location>
</feature>
<dbReference type="GO" id="GO:0008685">
    <property type="term" value="F:2-C-methyl-D-erythritol 2,4-cyclodiphosphate synthase activity"/>
    <property type="evidence" value="ECO:0007669"/>
    <property type="project" value="InterPro"/>
</dbReference>
<proteinExistence type="predicted"/>
<dbReference type="Pfam" id="PF02542">
    <property type="entry name" value="YgbB"/>
    <property type="match status" value="1"/>
</dbReference>
<feature type="domain" description="2-C-methyl-D-erythritol 2,4-cyclodiphosphate synthase" evidence="2">
    <location>
        <begin position="1"/>
        <end position="97"/>
    </location>
</feature>
<sequence>GHFFPPSDPACAGMDSLKIVARAAEEASRLGWRVGNVDASVIAERPKIGKYVPAMREKLGAALGVPASRVGVKATTNEKLGSLGAGEGIAVHAVCLLLKK</sequence>
<evidence type="ECO:0000313" key="4">
    <source>
        <dbReference type="Proteomes" id="UP000886812"/>
    </source>
</evidence>
<dbReference type="CDD" id="cd00554">
    <property type="entry name" value="MECDP_synthase"/>
    <property type="match status" value="1"/>
</dbReference>
<evidence type="ECO:0000313" key="3">
    <source>
        <dbReference type="EMBL" id="HIV03673.1"/>
    </source>
</evidence>
<keyword evidence="1" id="KW-0414">Isoprene biosynthesis</keyword>
<organism evidence="3 4">
    <name type="scientific">Candidatus Spyradosoma merdigallinarum</name>
    <dbReference type="NCBI Taxonomy" id="2840950"/>
    <lineage>
        <taxon>Bacteria</taxon>
        <taxon>Pseudomonadati</taxon>
        <taxon>Verrucomicrobiota</taxon>
        <taxon>Opitutia</taxon>
        <taxon>Opitutia incertae sedis</taxon>
        <taxon>Candidatus Spyradosoma</taxon>
    </lineage>
</organism>
<evidence type="ECO:0000256" key="1">
    <source>
        <dbReference type="ARBA" id="ARBA00023229"/>
    </source>
</evidence>
<name>A0A9D1NI75_9BACT</name>
<dbReference type="EMBL" id="DVOG01000020">
    <property type="protein sequence ID" value="HIV03673.1"/>
    <property type="molecule type" value="Genomic_DNA"/>
</dbReference>
<dbReference type="Gene3D" id="3.30.1330.50">
    <property type="entry name" value="2-C-methyl-D-erythritol 2,4-cyclodiphosphate synthase"/>
    <property type="match status" value="1"/>
</dbReference>
<comment type="caution">
    <text evidence="3">The sequence shown here is derived from an EMBL/GenBank/DDBJ whole genome shotgun (WGS) entry which is preliminary data.</text>
</comment>
<protein>
    <submittedName>
        <fullName evidence="3">2-C-methyl-D-erythritol 2,4-cyclodiphosphate synthase</fullName>
    </submittedName>
</protein>
<gene>
    <name evidence="3" type="ORF">IAC75_00780</name>
</gene>
<accession>A0A9D1NI75</accession>
<dbReference type="GO" id="GO:0016114">
    <property type="term" value="P:terpenoid biosynthetic process"/>
    <property type="evidence" value="ECO:0007669"/>
    <property type="project" value="InterPro"/>
</dbReference>
<dbReference type="InterPro" id="IPR036571">
    <property type="entry name" value="MECDP_synthase_sf"/>
</dbReference>
<reference evidence="3" key="1">
    <citation type="submission" date="2020-10" db="EMBL/GenBank/DDBJ databases">
        <authorList>
            <person name="Gilroy R."/>
        </authorList>
    </citation>
    <scope>NUCLEOTIDE SEQUENCE</scope>
    <source>
        <strain evidence="3">10669</strain>
    </source>
</reference>
<dbReference type="PANTHER" id="PTHR43181:SF1">
    <property type="entry name" value="2-C-METHYL-D-ERYTHRITOL 2,4-CYCLODIPHOSPHATE SYNTHASE, CHLOROPLASTIC"/>
    <property type="match status" value="1"/>
</dbReference>
<reference evidence="3" key="2">
    <citation type="journal article" date="2021" name="PeerJ">
        <title>Extensive microbial diversity within the chicken gut microbiome revealed by metagenomics and culture.</title>
        <authorList>
            <person name="Gilroy R."/>
            <person name="Ravi A."/>
            <person name="Getino M."/>
            <person name="Pursley I."/>
            <person name="Horton D.L."/>
            <person name="Alikhan N.F."/>
            <person name="Baker D."/>
            <person name="Gharbi K."/>
            <person name="Hall N."/>
            <person name="Watson M."/>
            <person name="Adriaenssens E.M."/>
            <person name="Foster-Nyarko E."/>
            <person name="Jarju S."/>
            <person name="Secka A."/>
            <person name="Antonio M."/>
            <person name="Oren A."/>
            <person name="Chaudhuri R.R."/>
            <person name="La Ragione R."/>
            <person name="Hildebrand F."/>
            <person name="Pallen M.J."/>
        </authorList>
    </citation>
    <scope>NUCLEOTIDE SEQUENCE</scope>
    <source>
        <strain evidence="3">10669</strain>
    </source>
</reference>
<dbReference type="PANTHER" id="PTHR43181">
    <property type="entry name" value="2-C-METHYL-D-ERYTHRITOL 2,4-CYCLODIPHOSPHATE SYNTHASE, CHLOROPLASTIC"/>
    <property type="match status" value="1"/>
</dbReference>